<feature type="region of interest" description="Disordered" evidence="1">
    <location>
        <begin position="70"/>
        <end position="108"/>
    </location>
</feature>
<evidence type="ECO:0000313" key="2">
    <source>
        <dbReference type="EMBL" id="GAA2693780.1"/>
    </source>
</evidence>
<gene>
    <name evidence="2" type="ORF">GCM10009864_80680</name>
</gene>
<feature type="compositionally biased region" description="Basic and acidic residues" evidence="1">
    <location>
        <begin position="70"/>
        <end position="82"/>
    </location>
</feature>
<protein>
    <recommendedName>
        <fullName evidence="4">Transposase</fullName>
    </recommendedName>
</protein>
<sequence>MSRLRFKDGHAPDSPVAAVPSLAEAVIGTEVFPATAAGYRERPEWRGQAPSGRPCPHNLLAQGVEVFDVNRPDCPRRGKSDPPDAQNAAREAESGDGPVRSARLYKLA</sequence>
<evidence type="ECO:0000313" key="3">
    <source>
        <dbReference type="Proteomes" id="UP001500994"/>
    </source>
</evidence>
<reference evidence="2 3" key="1">
    <citation type="journal article" date="2019" name="Int. J. Syst. Evol. Microbiol.">
        <title>The Global Catalogue of Microorganisms (GCM) 10K type strain sequencing project: providing services to taxonomists for standard genome sequencing and annotation.</title>
        <authorList>
            <consortium name="The Broad Institute Genomics Platform"/>
            <consortium name="The Broad Institute Genome Sequencing Center for Infectious Disease"/>
            <person name="Wu L."/>
            <person name="Ma J."/>
        </authorList>
    </citation>
    <scope>NUCLEOTIDE SEQUENCE [LARGE SCALE GENOMIC DNA]</scope>
    <source>
        <strain evidence="2 3">JCM 16374</strain>
    </source>
</reference>
<proteinExistence type="predicted"/>
<organism evidence="2 3">
    <name type="scientific">Streptomyces lunalinharesii</name>
    <dbReference type="NCBI Taxonomy" id="333384"/>
    <lineage>
        <taxon>Bacteria</taxon>
        <taxon>Bacillati</taxon>
        <taxon>Actinomycetota</taxon>
        <taxon>Actinomycetes</taxon>
        <taxon>Kitasatosporales</taxon>
        <taxon>Streptomycetaceae</taxon>
        <taxon>Streptomyces</taxon>
    </lineage>
</organism>
<dbReference type="EMBL" id="BAAARK010000069">
    <property type="protein sequence ID" value="GAA2693780.1"/>
    <property type="molecule type" value="Genomic_DNA"/>
</dbReference>
<evidence type="ECO:0008006" key="4">
    <source>
        <dbReference type="Google" id="ProtNLM"/>
    </source>
</evidence>
<evidence type="ECO:0000256" key="1">
    <source>
        <dbReference type="SAM" id="MobiDB-lite"/>
    </source>
</evidence>
<name>A0ABN3T5R6_9ACTN</name>
<keyword evidence="3" id="KW-1185">Reference proteome</keyword>
<accession>A0ABN3T5R6</accession>
<comment type="caution">
    <text evidence="2">The sequence shown here is derived from an EMBL/GenBank/DDBJ whole genome shotgun (WGS) entry which is preliminary data.</text>
</comment>
<dbReference type="Proteomes" id="UP001500994">
    <property type="component" value="Unassembled WGS sequence"/>
</dbReference>